<comment type="caution">
    <text evidence="1">The sequence shown here is derived from an EMBL/GenBank/DDBJ whole genome shotgun (WGS) entry which is preliminary data.</text>
</comment>
<gene>
    <name evidence="1" type="ORF">GCM10011351_20820</name>
</gene>
<dbReference type="Proteomes" id="UP000618460">
    <property type="component" value="Unassembled WGS sequence"/>
</dbReference>
<dbReference type="RefSeq" id="WP_117155527.1">
    <property type="nucleotide sequence ID" value="NZ_BMLG01000011.1"/>
</dbReference>
<organism evidence="1 2">
    <name type="scientific">Paraliobacillus quinghaiensis</name>
    <dbReference type="NCBI Taxonomy" id="470815"/>
    <lineage>
        <taxon>Bacteria</taxon>
        <taxon>Bacillati</taxon>
        <taxon>Bacillota</taxon>
        <taxon>Bacilli</taxon>
        <taxon>Bacillales</taxon>
        <taxon>Bacillaceae</taxon>
        <taxon>Paraliobacillus</taxon>
    </lineage>
</organism>
<sequence length="117" mass="13873">MTYINFTKGQFEYNLYKICNKQKLGFIEEVSDFFSDKGELDTNEYVYLVKINSKVKLYVYSSIDRFTNKNRVKGSDAVRLVIQKDEYYIKNPHLKRTMGLFNGNLEKAIIKVVKEYK</sequence>
<dbReference type="EMBL" id="BMLG01000011">
    <property type="protein sequence ID" value="GGM34650.1"/>
    <property type="molecule type" value="Genomic_DNA"/>
</dbReference>
<accession>A0A917TSV3</accession>
<reference evidence="1" key="2">
    <citation type="submission" date="2020-09" db="EMBL/GenBank/DDBJ databases">
        <authorList>
            <person name="Sun Q."/>
            <person name="Zhou Y."/>
        </authorList>
    </citation>
    <scope>NUCLEOTIDE SEQUENCE</scope>
    <source>
        <strain evidence="1">CGMCC 1.6333</strain>
    </source>
</reference>
<evidence type="ECO:0000313" key="2">
    <source>
        <dbReference type="Proteomes" id="UP000618460"/>
    </source>
</evidence>
<reference evidence="1" key="1">
    <citation type="journal article" date="2014" name="Int. J. Syst. Evol. Microbiol.">
        <title>Complete genome sequence of Corynebacterium casei LMG S-19264T (=DSM 44701T), isolated from a smear-ripened cheese.</title>
        <authorList>
            <consortium name="US DOE Joint Genome Institute (JGI-PGF)"/>
            <person name="Walter F."/>
            <person name="Albersmeier A."/>
            <person name="Kalinowski J."/>
            <person name="Ruckert C."/>
        </authorList>
    </citation>
    <scope>NUCLEOTIDE SEQUENCE</scope>
    <source>
        <strain evidence="1">CGMCC 1.6333</strain>
    </source>
</reference>
<proteinExistence type="predicted"/>
<name>A0A917TSV3_9BACI</name>
<protein>
    <submittedName>
        <fullName evidence="1">Uncharacterized protein</fullName>
    </submittedName>
</protein>
<evidence type="ECO:0000313" key="1">
    <source>
        <dbReference type="EMBL" id="GGM34650.1"/>
    </source>
</evidence>
<dbReference type="AlphaFoldDB" id="A0A917TSV3"/>
<keyword evidence="2" id="KW-1185">Reference proteome</keyword>